<sequence length="247" mass="27665">MLALLYFLFSVASLAASLGKTESADYLRRFLLSNLKLLYSQGVLVEQITNVFITKTFPIQYSTVYMTGLYAESHGVVASNMFDFTTFNETDPFWWTKPRHSGYKKPWHSGEGASATVDDNVGLLLSELKRLGLWGRVNVIVTSDQGMAQYYTDRIIRLDECHHPDNYSVVDLTLAAIIPNGARCFLAGEGCVNTSLMVGLVVEVLLVLTTLTGLFKLWRPRRQSASRPFQHISIQDDDVDDADPLLD</sequence>
<dbReference type="Gene3D" id="3.30.1360.180">
    <property type="match status" value="1"/>
</dbReference>
<comment type="catalytic activity">
    <reaction evidence="20">
        <text>P(1),P(3)-bis(5'-adenosyl) triphosphate + H2O = AMP + ADP + 2 H(+)</text>
        <dbReference type="Rhea" id="RHEA:13893"/>
        <dbReference type="ChEBI" id="CHEBI:15377"/>
        <dbReference type="ChEBI" id="CHEBI:15378"/>
        <dbReference type="ChEBI" id="CHEBI:58529"/>
        <dbReference type="ChEBI" id="CHEBI:456215"/>
        <dbReference type="ChEBI" id="CHEBI:456216"/>
        <dbReference type="EC" id="3.6.1.29"/>
    </reaction>
</comment>
<organism evidence="23 24">
    <name type="scientific">Oncorhynchus mykiss</name>
    <name type="common">Rainbow trout</name>
    <name type="synonym">Salmo gairdneri</name>
    <dbReference type="NCBI Taxonomy" id="8022"/>
    <lineage>
        <taxon>Eukaryota</taxon>
        <taxon>Metazoa</taxon>
        <taxon>Chordata</taxon>
        <taxon>Craniata</taxon>
        <taxon>Vertebrata</taxon>
        <taxon>Euteleostomi</taxon>
        <taxon>Actinopterygii</taxon>
        <taxon>Neopterygii</taxon>
        <taxon>Teleostei</taxon>
        <taxon>Protacanthopterygii</taxon>
        <taxon>Salmoniformes</taxon>
        <taxon>Salmonidae</taxon>
        <taxon>Salmoninae</taxon>
        <taxon>Oncorhynchus</taxon>
    </lineage>
</organism>
<dbReference type="Ensembl" id="ENSOMYT00000076246.2">
    <property type="protein sequence ID" value="ENSOMYP00000070018.2"/>
    <property type="gene ID" value="ENSOMYG00000032451.2"/>
</dbReference>
<evidence type="ECO:0000256" key="16">
    <source>
        <dbReference type="ARBA" id="ARBA00023180"/>
    </source>
</evidence>
<dbReference type="InterPro" id="IPR017850">
    <property type="entry name" value="Alkaline_phosphatase_core_sf"/>
</dbReference>
<evidence type="ECO:0000256" key="14">
    <source>
        <dbReference type="ARBA" id="ARBA00023136"/>
    </source>
</evidence>
<evidence type="ECO:0000256" key="12">
    <source>
        <dbReference type="ARBA" id="ARBA00022989"/>
    </source>
</evidence>
<feature type="transmembrane region" description="Helical" evidence="21">
    <location>
        <begin position="196"/>
        <end position="218"/>
    </location>
</feature>
<evidence type="ECO:0000256" key="7">
    <source>
        <dbReference type="ARBA" id="ARBA00022696"/>
    </source>
</evidence>
<keyword evidence="13" id="KW-0094">Blood coagulation</keyword>
<keyword evidence="15" id="KW-1015">Disulfide bond</keyword>
<dbReference type="Gene3D" id="3.40.720.10">
    <property type="entry name" value="Alkaline Phosphatase, subunit A"/>
    <property type="match status" value="2"/>
</dbReference>
<keyword evidence="10" id="KW-0378">Hydrolase</keyword>
<keyword evidence="8" id="KW-0479">Metal-binding</keyword>
<evidence type="ECO:0000256" key="4">
    <source>
        <dbReference type="ARBA" id="ARBA00012377"/>
    </source>
</evidence>
<keyword evidence="24" id="KW-1185">Reference proteome</keyword>
<dbReference type="GeneTree" id="ENSGT00940000158831"/>
<evidence type="ECO:0000256" key="18">
    <source>
        <dbReference type="ARBA" id="ARBA00031114"/>
    </source>
</evidence>
<keyword evidence="5" id="KW-1003">Cell membrane</keyword>
<feature type="chain" id="PRO_5035441832" description="bis(5'-adenosyl)-triphosphatase" evidence="22">
    <location>
        <begin position="24"/>
        <end position="247"/>
    </location>
</feature>
<keyword evidence="11" id="KW-0862">Zinc</keyword>
<comment type="subcellular location">
    <subcellularLocation>
        <location evidence="2">Cell membrane</location>
        <topology evidence="2">Single-pass type I membrane protein</topology>
    </subcellularLocation>
</comment>
<proteinExistence type="inferred from homology"/>
<dbReference type="EC" id="3.6.1.29" evidence="4"/>
<evidence type="ECO:0000256" key="19">
    <source>
        <dbReference type="ARBA" id="ARBA00031824"/>
    </source>
</evidence>
<keyword evidence="9 22" id="KW-0732">Signal</keyword>
<keyword evidence="12 21" id="KW-1133">Transmembrane helix</keyword>
<keyword evidence="14 21" id="KW-0472">Membrane</keyword>
<dbReference type="GO" id="GO:0005886">
    <property type="term" value="C:plasma membrane"/>
    <property type="evidence" value="ECO:0007669"/>
    <property type="project" value="UniProtKB-SubCell"/>
</dbReference>
<evidence type="ECO:0000256" key="17">
    <source>
        <dbReference type="ARBA" id="ARBA00025036"/>
    </source>
</evidence>
<dbReference type="InterPro" id="IPR002591">
    <property type="entry name" value="Phosphodiest/P_Trfase"/>
</dbReference>
<evidence type="ECO:0000256" key="20">
    <source>
        <dbReference type="ARBA" id="ARBA00047780"/>
    </source>
</evidence>
<reference evidence="23" key="1">
    <citation type="submission" date="2020-07" db="EMBL/GenBank/DDBJ databases">
        <title>A long reads based de novo assembly of the rainbow trout Arlee double haploid line genome.</title>
        <authorList>
            <person name="Gao G."/>
            <person name="Palti Y."/>
        </authorList>
    </citation>
    <scope>NUCLEOTIDE SEQUENCE [LARGE SCALE GENOMIC DNA]</scope>
</reference>
<comment type="function">
    <text evidence="17">Hydrolyzes extracellular Ap3A into AMP and ADP, and Ap4A into AMP and ATP. Ap3A and Ap4A are diadenosine polyphosphates thought to induce proliferation of vascular smooth muscle cells. Acts as a procoagulant, mediating platelet aggregation at the site of nascent thrombus via release of ADP from Ap3A and activation of ADP receptors.</text>
</comment>
<accession>A0A8C7SRY6</accession>
<evidence type="ECO:0000256" key="10">
    <source>
        <dbReference type="ARBA" id="ARBA00022801"/>
    </source>
</evidence>
<dbReference type="PANTHER" id="PTHR10151">
    <property type="entry name" value="ECTONUCLEOTIDE PYROPHOSPHATASE/PHOSPHODIESTERASE"/>
    <property type="match status" value="1"/>
</dbReference>
<comment type="cofactor">
    <cofactor evidence="1">
        <name>Zn(2+)</name>
        <dbReference type="ChEBI" id="CHEBI:29105"/>
    </cofactor>
</comment>
<dbReference type="PANTHER" id="PTHR10151:SF79">
    <property type="entry name" value="BIS(5'-ADENOSYL)-TRIPHOSPHATASE ENPP4"/>
    <property type="match status" value="1"/>
</dbReference>
<evidence type="ECO:0000256" key="21">
    <source>
        <dbReference type="SAM" id="Phobius"/>
    </source>
</evidence>
<dbReference type="AlphaFoldDB" id="A0A8C7SRY6"/>
<dbReference type="GO" id="GO:0007596">
    <property type="term" value="P:blood coagulation"/>
    <property type="evidence" value="ECO:0007669"/>
    <property type="project" value="UniProtKB-KW"/>
</dbReference>
<evidence type="ECO:0000313" key="24">
    <source>
        <dbReference type="Proteomes" id="UP000694395"/>
    </source>
</evidence>
<dbReference type="GO" id="GO:0047710">
    <property type="term" value="F:bis(5'-adenosyl)-triphosphatase activity"/>
    <property type="evidence" value="ECO:0007669"/>
    <property type="project" value="UniProtKB-EC"/>
</dbReference>
<dbReference type="Pfam" id="PF01663">
    <property type="entry name" value="Phosphodiest"/>
    <property type="match status" value="2"/>
</dbReference>
<evidence type="ECO:0000256" key="1">
    <source>
        <dbReference type="ARBA" id="ARBA00001947"/>
    </source>
</evidence>
<comment type="similarity">
    <text evidence="3">Belongs to the nucleotide pyrophosphatase/phosphodiesterase family.</text>
</comment>
<keyword evidence="16" id="KW-0325">Glycoprotein</keyword>
<keyword evidence="6 21" id="KW-0812">Transmembrane</keyword>
<dbReference type="Proteomes" id="UP000694395">
    <property type="component" value="Chromosome 25"/>
</dbReference>
<dbReference type="GO" id="GO:0046872">
    <property type="term" value="F:metal ion binding"/>
    <property type="evidence" value="ECO:0007669"/>
    <property type="project" value="UniProtKB-KW"/>
</dbReference>
<evidence type="ECO:0000256" key="9">
    <source>
        <dbReference type="ARBA" id="ARBA00022729"/>
    </source>
</evidence>
<keyword evidence="7" id="KW-0356">Hemostasis</keyword>
<evidence type="ECO:0000256" key="5">
    <source>
        <dbReference type="ARBA" id="ARBA00022475"/>
    </source>
</evidence>
<dbReference type="SUPFAM" id="SSF53649">
    <property type="entry name" value="Alkaline phosphatase-like"/>
    <property type="match status" value="1"/>
</dbReference>
<evidence type="ECO:0000256" key="3">
    <source>
        <dbReference type="ARBA" id="ARBA00010594"/>
    </source>
</evidence>
<reference evidence="23" key="3">
    <citation type="submission" date="2025-09" db="UniProtKB">
        <authorList>
            <consortium name="Ensembl"/>
        </authorList>
    </citation>
    <scope>IDENTIFICATION</scope>
</reference>
<evidence type="ECO:0000256" key="8">
    <source>
        <dbReference type="ARBA" id="ARBA00022723"/>
    </source>
</evidence>
<reference evidence="23" key="2">
    <citation type="submission" date="2025-08" db="UniProtKB">
        <authorList>
            <consortium name="Ensembl"/>
        </authorList>
    </citation>
    <scope>IDENTIFICATION</scope>
</reference>
<evidence type="ECO:0000256" key="11">
    <source>
        <dbReference type="ARBA" id="ARBA00022833"/>
    </source>
</evidence>
<name>A0A8C7SRY6_ONCMY</name>
<protein>
    <recommendedName>
        <fullName evidence="4">bis(5'-adenosyl)-triphosphatase</fullName>
        <ecNumber evidence="4">3.6.1.29</ecNumber>
    </recommendedName>
    <alternativeName>
        <fullName evidence="19">AP3A hydrolase</fullName>
    </alternativeName>
    <alternativeName>
        <fullName evidence="18">Ectonucleotide pyrophosphatase/phosphodiesterase family member 4</fullName>
    </alternativeName>
</protein>
<evidence type="ECO:0000256" key="13">
    <source>
        <dbReference type="ARBA" id="ARBA00023084"/>
    </source>
</evidence>
<evidence type="ECO:0000313" key="23">
    <source>
        <dbReference type="Ensembl" id="ENSOMYP00000070018.2"/>
    </source>
</evidence>
<feature type="signal peptide" evidence="22">
    <location>
        <begin position="1"/>
        <end position="23"/>
    </location>
</feature>
<evidence type="ECO:0000256" key="6">
    <source>
        <dbReference type="ARBA" id="ARBA00022692"/>
    </source>
</evidence>
<evidence type="ECO:0000256" key="22">
    <source>
        <dbReference type="SAM" id="SignalP"/>
    </source>
</evidence>
<evidence type="ECO:0000256" key="15">
    <source>
        <dbReference type="ARBA" id="ARBA00023157"/>
    </source>
</evidence>
<evidence type="ECO:0000256" key="2">
    <source>
        <dbReference type="ARBA" id="ARBA00004251"/>
    </source>
</evidence>